<dbReference type="EMBL" id="CATQJA010002664">
    <property type="protein sequence ID" value="CAJ0581958.1"/>
    <property type="molecule type" value="Genomic_DNA"/>
</dbReference>
<evidence type="ECO:0008006" key="7">
    <source>
        <dbReference type="Google" id="ProtNLM"/>
    </source>
</evidence>
<feature type="non-terminal residue" evidence="5">
    <location>
        <position position="668"/>
    </location>
</feature>
<feature type="region of interest" description="Disordered" evidence="4">
    <location>
        <begin position="1"/>
        <end position="28"/>
    </location>
</feature>
<evidence type="ECO:0000256" key="4">
    <source>
        <dbReference type="SAM" id="MobiDB-lite"/>
    </source>
</evidence>
<dbReference type="Pfam" id="PF00400">
    <property type="entry name" value="WD40"/>
    <property type="match status" value="2"/>
</dbReference>
<proteinExistence type="predicted"/>
<dbReference type="AlphaFoldDB" id="A0AA36G8H8"/>
<comment type="caution">
    <text evidence="5">The sequence shown here is derived from an EMBL/GenBank/DDBJ whole genome shotgun (WGS) entry which is preliminary data.</text>
</comment>
<evidence type="ECO:0000313" key="5">
    <source>
        <dbReference type="EMBL" id="CAJ0581958.1"/>
    </source>
</evidence>
<dbReference type="Proteomes" id="UP001177023">
    <property type="component" value="Unassembled WGS sequence"/>
</dbReference>
<evidence type="ECO:0000313" key="6">
    <source>
        <dbReference type="Proteomes" id="UP001177023"/>
    </source>
</evidence>
<dbReference type="InterPro" id="IPR015943">
    <property type="entry name" value="WD40/YVTN_repeat-like_dom_sf"/>
</dbReference>
<feature type="region of interest" description="Disordered" evidence="4">
    <location>
        <begin position="488"/>
        <end position="522"/>
    </location>
</feature>
<gene>
    <name evidence="5" type="ORF">MSPICULIGERA_LOCUS20107</name>
</gene>
<dbReference type="InterPro" id="IPR036322">
    <property type="entry name" value="WD40_repeat_dom_sf"/>
</dbReference>
<dbReference type="SUPFAM" id="SSF50978">
    <property type="entry name" value="WD40 repeat-like"/>
    <property type="match status" value="1"/>
</dbReference>
<protein>
    <recommendedName>
        <fullName evidence="7">WD repeat-containing protein 20</fullName>
    </recommendedName>
</protein>
<dbReference type="PANTHER" id="PTHR14107">
    <property type="entry name" value="WD REPEAT PROTEIN"/>
    <property type="match status" value="1"/>
</dbReference>
<keyword evidence="1 3" id="KW-0853">WD repeat</keyword>
<sequence length="668" mass="72960">MQTGSLLGHTTSLPSTSNADPSCAYSPPKEELKTHFITREGVYRIMTLAEYSKPMRGPGNPVAAQATGTIGAAANLGAGAPVRVSFLVVPNCSNAAGTPSLPTGLENGGGDGSRSQDNFEHDILANCDRICFNIGRELYVYYYRGTECASDLSKPIDKRVYKGTFPTSHQFNAETATSTSCNLIIGFSAGQIQLIDPFQKEYAVSRLYNEERIIDKTAVTCLKWVPGQPTHFLVAHTSGCMYLYNEELQCPQTPPSYQVFKQGDRFTIFTCKAKSSKNPVFKWQIGQGSITQFAFSHDGQMLGVVGHDGYLRVFNYHHMELICVMKSYFGGLLCLSWSPDNKLIATGGEDDLLTVYSVAEKRVICRGQGHKSWVSQVAFDPYTSVIEDESYLPGQTSPAELEDDAAALSTSMPRPAPVGQQSFSRLSFASFGTSIGGGVSGPQPMPQIGTFYRIGSVGHDTQLCLWDITDEVLKSNYTVQRHRNSTVIAPTTTDSSTAKSDKMSDSGNNTAPKEKKKNRLHRRGLSIAAKLTGSGGDRWLRNREANVNPAKAQAIEEARLLGTKCCPRLEEVPMIEPLVCKKISHERLTVLEFRRDCLVTACQEGFICTWARPGKGSISLVKREGSSPANVPTIPAPIPHEPLSNGYGVGTQQPYYTSAYWRGDTSIK</sequence>
<dbReference type="InterPro" id="IPR051362">
    <property type="entry name" value="WD_repeat_creC_regulators"/>
</dbReference>
<accession>A0AA36G8H8</accession>
<name>A0AA36G8H8_9BILA</name>
<evidence type="ECO:0000256" key="3">
    <source>
        <dbReference type="PROSITE-ProRule" id="PRU00221"/>
    </source>
</evidence>
<evidence type="ECO:0000256" key="1">
    <source>
        <dbReference type="ARBA" id="ARBA00022574"/>
    </source>
</evidence>
<keyword evidence="6" id="KW-1185">Reference proteome</keyword>
<reference evidence="5" key="1">
    <citation type="submission" date="2023-06" db="EMBL/GenBank/DDBJ databases">
        <authorList>
            <person name="Delattre M."/>
        </authorList>
    </citation>
    <scope>NUCLEOTIDE SEQUENCE</scope>
    <source>
        <strain evidence="5">AF72</strain>
    </source>
</reference>
<feature type="repeat" description="WD" evidence="3">
    <location>
        <begin position="325"/>
        <end position="366"/>
    </location>
</feature>
<dbReference type="PANTHER" id="PTHR14107:SF16">
    <property type="entry name" value="AT02583P"/>
    <property type="match status" value="1"/>
</dbReference>
<keyword evidence="2" id="KW-0677">Repeat</keyword>
<dbReference type="PROSITE" id="PS50082">
    <property type="entry name" value="WD_REPEATS_2"/>
    <property type="match status" value="1"/>
</dbReference>
<dbReference type="SMART" id="SM00320">
    <property type="entry name" value="WD40"/>
    <property type="match status" value="5"/>
</dbReference>
<dbReference type="Gene3D" id="2.130.10.10">
    <property type="entry name" value="YVTN repeat-like/Quinoprotein amine dehydrogenase"/>
    <property type="match status" value="1"/>
</dbReference>
<evidence type="ECO:0000256" key="2">
    <source>
        <dbReference type="ARBA" id="ARBA00022737"/>
    </source>
</evidence>
<dbReference type="InterPro" id="IPR001680">
    <property type="entry name" value="WD40_rpt"/>
</dbReference>
<feature type="compositionally biased region" description="Polar residues" evidence="4">
    <location>
        <begin position="1"/>
        <end position="20"/>
    </location>
</feature>
<organism evidence="5 6">
    <name type="scientific">Mesorhabditis spiculigera</name>
    <dbReference type="NCBI Taxonomy" id="96644"/>
    <lineage>
        <taxon>Eukaryota</taxon>
        <taxon>Metazoa</taxon>
        <taxon>Ecdysozoa</taxon>
        <taxon>Nematoda</taxon>
        <taxon>Chromadorea</taxon>
        <taxon>Rhabditida</taxon>
        <taxon>Rhabditina</taxon>
        <taxon>Rhabditomorpha</taxon>
        <taxon>Rhabditoidea</taxon>
        <taxon>Rhabditidae</taxon>
        <taxon>Mesorhabditinae</taxon>
        <taxon>Mesorhabditis</taxon>
    </lineage>
</organism>